<dbReference type="InterPro" id="IPR039421">
    <property type="entry name" value="Type_1_exporter"/>
</dbReference>
<dbReference type="EMBL" id="CM001436">
    <property type="protein sequence ID" value="EHQ36873.1"/>
    <property type="molecule type" value="Genomic_DNA"/>
</dbReference>
<dbReference type="InParanoid" id="H1YXD6"/>
<feature type="transmembrane region" description="Helical" evidence="7">
    <location>
        <begin position="175"/>
        <end position="192"/>
    </location>
</feature>
<evidence type="ECO:0000256" key="4">
    <source>
        <dbReference type="ARBA" id="ARBA00022840"/>
    </source>
</evidence>
<evidence type="ECO:0000256" key="7">
    <source>
        <dbReference type="SAM" id="Phobius"/>
    </source>
</evidence>
<dbReference type="InterPro" id="IPR011527">
    <property type="entry name" value="ABC1_TM_dom"/>
</dbReference>
<dbReference type="PATRIC" id="fig|937775.9.peg.3185"/>
<comment type="subcellular location">
    <subcellularLocation>
        <location evidence="1">Membrane</location>
        <topology evidence="1">Multi-pass membrane protein</topology>
    </subcellularLocation>
</comment>
<dbReference type="InterPro" id="IPR027417">
    <property type="entry name" value="P-loop_NTPase"/>
</dbReference>
<dbReference type="GO" id="GO:0016887">
    <property type="term" value="F:ATP hydrolysis activity"/>
    <property type="evidence" value="ECO:0007669"/>
    <property type="project" value="InterPro"/>
</dbReference>
<dbReference type="SMART" id="SM00382">
    <property type="entry name" value="AAA"/>
    <property type="match status" value="1"/>
</dbReference>
<sequence>MSVISDSIKIMRYLFSPFKKLIVIYLILVLILSALEVFRISLVYPIINYGLGVENQPKLLDAFYDFLLPESVNPFIASAFLLLITTVLIAGVYAVAAYGGAYLFSTVRDSIDRRVFYTIQSRPYSYFAGKKQGDLLYVGQGAVNEGSQAVNMFVEFIKSIMLSIMYLVFLFYLSFWLTVGVIILGVLYAFVIKKHLFSRVYRNSGEVNIASMQKSVVYQEFISGIKTIFITGSISSWREKYETAISRLFKANLNVNALSKVPMISNDFIMFAIIALGAILLYVFTGGDFIAYIGIFGTFMLGLYRLVPALTQVQSSLTGIVRYLPALELIRDILETHESKDPMESNVSERPGNNEFSFNDRIEFRNVSFRYGDSSEETIKALSFEVKKNTKVAIVGSSGSGKTTTANLLALLYSPTSGGIYIDGVNLNEFDPKSYLISLGYIGQETFVYHDTIKENIRFGLDCSNEEVIRAAKLADAHEFIMATKDGYDTIIGDQGIKLSGGQRQRVAIARIILRNPEILLLDEATSSLDNISEQRIMESVNKLSENMTVITIAHRLSTIHDADVIFVMKNGVLVEKGNHEELIALGGEYKRLYMSQKRD</sequence>
<evidence type="ECO:0000259" key="9">
    <source>
        <dbReference type="PROSITE" id="PS50929"/>
    </source>
</evidence>
<evidence type="ECO:0000256" key="3">
    <source>
        <dbReference type="ARBA" id="ARBA00022741"/>
    </source>
</evidence>
<dbReference type="GO" id="GO:0005524">
    <property type="term" value="F:ATP binding"/>
    <property type="evidence" value="ECO:0007669"/>
    <property type="project" value="UniProtKB-KW"/>
</dbReference>
<evidence type="ECO:0000256" key="2">
    <source>
        <dbReference type="ARBA" id="ARBA00022692"/>
    </source>
</evidence>
<keyword evidence="3" id="KW-0547">Nucleotide-binding</keyword>
<dbReference type="GO" id="GO:0140359">
    <property type="term" value="F:ABC-type transporter activity"/>
    <property type="evidence" value="ECO:0007669"/>
    <property type="project" value="InterPro"/>
</dbReference>
<reference evidence="10 11" key="1">
    <citation type="submission" date="2011-10" db="EMBL/GenBank/DDBJ databases">
        <title>The Improved High-Quality Draft genome of Methanoplanus limicola DSM 2279.</title>
        <authorList>
            <consortium name="US DOE Joint Genome Institute (JGI-PGF)"/>
            <person name="Lucas S."/>
            <person name="Copeland A."/>
            <person name="Lapidus A."/>
            <person name="Glavina del Rio T."/>
            <person name="Dalin E."/>
            <person name="Tice H."/>
            <person name="Bruce D."/>
            <person name="Goodwin L."/>
            <person name="Pitluck S."/>
            <person name="Peters L."/>
            <person name="Mikhailova N."/>
            <person name="Lu M."/>
            <person name="Kyrpides N."/>
            <person name="Mavromatis K."/>
            <person name="Ivanova N."/>
            <person name="Markowitz V."/>
            <person name="Cheng J.-F."/>
            <person name="Hugenholtz P."/>
            <person name="Woyke T."/>
            <person name="Wu D."/>
            <person name="Wirth R."/>
            <person name="Brambilla E.-M."/>
            <person name="Klenk H.-P."/>
            <person name="Eisen J.A."/>
        </authorList>
    </citation>
    <scope>NUCLEOTIDE SEQUENCE [LARGE SCALE GENOMIC DNA]</scope>
    <source>
        <strain evidence="10 11">DSM 2279</strain>
    </source>
</reference>
<evidence type="ECO:0000256" key="5">
    <source>
        <dbReference type="ARBA" id="ARBA00022989"/>
    </source>
</evidence>
<dbReference type="Proteomes" id="UP000005741">
    <property type="component" value="Chromosome"/>
</dbReference>
<dbReference type="FunFam" id="3.40.50.300:FF:000218">
    <property type="entry name" value="Multidrug ABC transporter ATP-binding protein"/>
    <property type="match status" value="1"/>
</dbReference>
<evidence type="ECO:0000313" key="11">
    <source>
        <dbReference type="Proteomes" id="UP000005741"/>
    </source>
</evidence>
<feature type="domain" description="ABC transporter" evidence="8">
    <location>
        <begin position="362"/>
        <end position="596"/>
    </location>
</feature>
<protein>
    <submittedName>
        <fullName evidence="10">ABC transporter related protein</fullName>
    </submittedName>
</protein>
<dbReference type="InterPro" id="IPR003593">
    <property type="entry name" value="AAA+_ATPase"/>
</dbReference>
<dbReference type="GO" id="GO:0016020">
    <property type="term" value="C:membrane"/>
    <property type="evidence" value="ECO:0007669"/>
    <property type="project" value="UniProtKB-SubCell"/>
</dbReference>
<evidence type="ECO:0000259" key="8">
    <source>
        <dbReference type="PROSITE" id="PS50893"/>
    </source>
</evidence>
<dbReference type="Gene3D" id="1.20.1560.10">
    <property type="entry name" value="ABC transporter type 1, transmembrane domain"/>
    <property type="match status" value="1"/>
</dbReference>
<feature type="transmembrane region" description="Helical" evidence="7">
    <location>
        <begin position="75"/>
        <end position="104"/>
    </location>
</feature>
<dbReference type="InterPro" id="IPR003439">
    <property type="entry name" value="ABC_transporter-like_ATP-bd"/>
</dbReference>
<proteinExistence type="predicted"/>
<dbReference type="InterPro" id="IPR036640">
    <property type="entry name" value="ABC1_TM_sf"/>
</dbReference>
<dbReference type="Pfam" id="PF00664">
    <property type="entry name" value="ABC_membrane"/>
    <property type="match status" value="1"/>
</dbReference>
<accession>H1YXD6</accession>
<evidence type="ECO:0000313" key="10">
    <source>
        <dbReference type="EMBL" id="EHQ36873.1"/>
    </source>
</evidence>
<evidence type="ECO:0000256" key="1">
    <source>
        <dbReference type="ARBA" id="ARBA00004141"/>
    </source>
</evidence>
<dbReference type="PROSITE" id="PS00211">
    <property type="entry name" value="ABC_TRANSPORTER_1"/>
    <property type="match status" value="1"/>
</dbReference>
<keyword evidence="11" id="KW-1185">Reference proteome</keyword>
<dbReference type="SUPFAM" id="SSF90123">
    <property type="entry name" value="ABC transporter transmembrane region"/>
    <property type="match status" value="1"/>
</dbReference>
<organism evidence="10 11">
    <name type="scientific">Methanoplanus limicola DSM 2279</name>
    <dbReference type="NCBI Taxonomy" id="937775"/>
    <lineage>
        <taxon>Archaea</taxon>
        <taxon>Methanobacteriati</taxon>
        <taxon>Methanobacteriota</taxon>
        <taxon>Stenosarchaea group</taxon>
        <taxon>Methanomicrobia</taxon>
        <taxon>Methanomicrobiales</taxon>
        <taxon>Methanomicrobiaceae</taxon>
        <taxon>Methanoplanus</taxon>
    </lineage>
</organism>
<dbReference type="Pfam" id="PF00005">
    <property type="entry name" value="ABC_tran"/>
    <property type="match status" value="1"/>
</dbReference>
<keyword evidence="5 7" id="KW-1133">Transmembrane helix</keyword>
<name>H1YXD6_9EURY</name>
<feature type="transmembrane region" description="Helical" evidence="7">
    <location>
        <begin position="268"/>
        <end position="284"/>
    </location>
</feature>
<dbReference type="HOGENOM" id="CLU_000604_84_3_2"/>
<dbReference type="PROSITE" id="PS50893">
    <property type="entry name" value="ABC_TRANSPORTER_2"/>
    <property type="match status" value="1"/>
</dbReference>
<evidence type="ECO:0000256" key="6">
    <source>
        <dbReference type="ARBA" id="ARBA00023136"/>
    </source>
</evidence>
<feature type="transmembrane region" description="Helical" evidence="7">
    <location>
        <begin position="290"/>
        <end position="307"/>
    </location>
</feature>
<keyword evidence="4" id="KW-0067">ATP-binding</keyword>
<dbReference type="PANTHER" id="PTHR24221">
    <property type="entry name" value="ATP-BINDING CASSETTE SUB-FAMILY B"/>
    <property type="match status" value="1"/>
</dbReference>
<dbReference type="AlphaFoldDB" id="H1YXD6"/>
<keyword evidence="6 7" id="KW-0472">Membrane</keyword>
<keyword evidence="2 7" id="KW-0812">Transmembrane</keyword>
<feature type="transmembrane region" description="Helical" evidence="7">
    <location>
        <begin position="21"/>
        <end position="47"/>
    </location>
</feature>
<gene>
    <name evidence="10" type="ORF">Metlim_2839</name>
</gene>
<dbReference type="PROSITE" id="PS50929">
    <property type="entry name" value="ABC_TM1F"/>
    <property type="match status" value="1"/>
</dbReference>
<dbReference type="STRING" id="937775.Metlim_2839"/>
<dbReference type="RefSeq" id="WP_004079585.1">
    <property type="nucleotide sequence ID" value="NZ_CM001436.1"/>
</dbReference>
<dbReference type="PANTHER" id="PTHR24221:SF654">
    <property type="entry name" value="ATP-BINDING CASSETTE SUB-FAMILY B MEMBER 6"/>
    <property type="match status" value="1"/>
</dbReference>
<feature type="domain" description="ABC transmembrane type-1" evidence="9">
    <location>
        <begin position="23"/>
        <end position="315"/>
    </location>
</feature>
<dbReference type="SUPFAM" id="SSF52540">
    <property type="entry name" value="P-loop containing nucleoside triphosphate hydrolases"/>
    <property type="match status" value="1"/>
</dbReference>
<dbReference type="OrthoDB" id="121502at2157"/>
<dbReference type="Gene3D" id="3.40.50.300">
    <property type="entry name" value="P-loop containing nucleotide triphosphate hydrolases"/>
    <property type="match status" value="1"/>
</dbReference>
<dbReference type="InterPro" id="IPR017871">
    <property type="entry name" value="ABC_transporter-like_CS"/>
</dbReference>